<dbReference type="PANTHER" id="PTHR31544:SF2">
    <property type="entry name" value="AIG2-LIKE PROTEIN D"/>
    <property type="match status" value="1"/>
</dbReference>
<evidence type="ECO:0000256" key="1">
    <source>
        <dbReference type="ARBA" id="ARBA00008861"/>
    </source>
</evidence>
<evidence type="ECO:0000256" key="2">
    <source>
        <dbReference type="ARBA" id="ARBA00022679"/>
    </source>
</evidence>
<name>A0ABR1SM42_9PEZI</name>
<feature type="domain" description="Gamma-glutamylcyclotransferase AIG2-like" evidence="4">
    <location>
        <begin position="17"/>
        <end position="149"/>
    </location>
</feature>
<dbReference type="Proteomes" id="UP001444661">
    <property type="component" value="Unassembled WGS sequence"/>
</dbReference>
<comment type="caution">
    <text evidence="5">The sequence shown here is derived from an EMBL/GenBank/DDBJ whole genome shotgun (WGS) entry which is preliminary data.</text>
</comment>
<sequence>MADNSSNDGTGRTHTAFFYGTLMAPEVFFTVAYRNSTMDVSVLKSLHTFQPAVLHGFRRRRVRYADYPGITRDTTSEDASVRGTYVTGLTDANMFHLDAFEGSEYKRENVKVKLLSKVGNDQGEGNVEGDEVECQTYVFLSPSRLEPREWDYHEFRTQKMNSWTREDYCFDDTDHLAPAEVEGSEGRCGLIPERTT</sequence>
<dbReference type="SUPFAM" id="SSF110857">
    <property type="entry name" value="Gamma-glutamyl cyclotransferase-like"/>
    <property type="match status" value="1"/>
</dbReference>
<evidence type="ECO:0000313" key="6">
    <source>
        <dbReference type="Proteomes" id="UP001444661"/>
    </source>
</evidence>
<accession>A0ABR1SM42</accession>
<evidence type="ECO:0000256" key="3">
    <source>
        <dbReference type="ARBA" id="ARBA00030602"/>
    </source>
</evidence>
<dbReference type="InterPro" id="IPR045038">
    <property type="entry name" value="AIG2-like"/>
</dbReference>
<dbReference type="PANTHER" id="PTHR31544">
    <property type="entry name" value="AIG2-LIKE PROTEIN D"/>
    <property type="match status" value="1"/>
</dbReference>
<dbReference type="EMBL" id="JAQQWK010000009">
    <property type="protein sequence ID" value="KAK8035398.1"/>
    <property type="molecule type" value="Genomic_DNA"/>
</dbReference>
<dbReference type="InterPro" id="IPR036568">
    <property type="entry name" value="GGCT-like_sf"/>
</dbReference>
<dbReference type="Gene3D" id="3.10.490.10">
    <property type="entry name" value="Gamma-glutamyl cyclotransferase-like"/>
    <property type="match status" value="1"/>
</dbReference>
<dbReference type="Pfam" id="PF06094">
    <property type="entry name" value="GGACT"/>
    <property type="match status" value="1"/>
</dbReference>
<keyword evidence="2" id="KW-0808">Transferase</keyword>
<dbReference type="InterPro" id="IPR013024">
    <property type="entry name" value="GGCT-like"/>
</dbReference>
<reference evidence="5 6" key="1">
    <citation type="submission" date="2023-01" db="EMBL/GenBank/DDBJ databases">
        <title>Analysis of 21 Apiospora genomes using comparative genomics revels a genus with tremendous synthesis potential of carbohydrate active enzymes and secondary metabolites.</title>
        <authorList>
            <person name="Sorensen T."/>
        </authorList>
    </citation>
    <scope>NUCLEOTIDE SEQUENCE [LARGE SCALE GENOMIC DNA]</scope>
    <source>
        <strain evidence="5 6">CBS 33761</strain>
    </source>
</reference>
<evidence type="ECO:0000313" key="5">
    <source>
        <dbReference type="EMBL" id="KAK8035398.1"/>
    </source>
</evidence>
<gene>
    <name evidence="5" type="ORF">PG993_010393</name>
</gene>
<protein>
    <recommendedName>
        <fullName evidence="3">Putative gamma-glutamylcyclotransferase</fullName>
    </recommendedName>
</protein>
<evidence type="ECO:0000259" key="4">
    <source>
        <dbReference type="Pfam" id="PF06094"/>
    </source>
</evidence>
<organism evidence="5 6">
    <name type="scientific">Apiospora rasikravindrae</name>
    <dbReference type="NCBI Taxonomy" id="990691"/>
    <lineage>
        <taxon>Eukaryota</taxon>
        <taxon>Fungi</taxon>
        <taxon>Dikarya</taxon>
        <taxon>Ascomycota</taxon>
        <taxon>Pezizomycotina</taxon>
        <taxon>Sordariomycetes</taxon>
        <taxon>Xylariomycetidae</taxon>
        <taxon>Amphisphaeriales</taxon>
        <taxon>Apiosporaceae</taxon>
        <taxon>Apiospora</taxon>
    </lineage>
</organism>
<dbReference type="InterPro" id="IPR009288">
    <property type="entry name" value="AIG2-like_dom"/>
</dbReference>
<dbReference type="CDD" id="cd06661">
    <property type="entry name" value="GGCT_like"/>
    <property type="match status" value="1"/>
</dbReference>
<proteinExistence type="inferred from homology"/>
<keyword evidence="6" id="KW-1185">Reference proteome</keyword>
<comment type="similarity">
    <text evidence="1">Belongs to the gamma-glutamylcyclotransferase family.</text>
</comment>